<evidence type="ECO:0000313" key="7">
    <source>
        <dbReference type="Proteomes" id="UP000242642"/>
    </source>
</evidence>
<evidence type="ECO:0000256" key="2">
    <source>
        <dbReference type="PIRSR" id="PIRSR601952-1"/>
    </source>
</evidence>
<dbReference type="Gene3D" id="3.40.720.10">
    <property type="entry name" value="Alkaline Phosphatase, subunit A"/>
    <property type="match status" value="1"/>
</dbReference>
<dbReference type="RefSeq" id="WP_093320073.1">
    <property type="nucleotide sequence ID" value="NZ_FOHV01000014.1"/>
</dbReference>
<evidence type="ECO:0000256" key="1">
    <source>
        <dbReference type="ARBA" id="ARBA00022553"/>
    </source>
</evidence>
<evidence type="ECO:0000256" key="3">
    <source>
        <dbReference type="PIRSR" id="PIRSR601952-2"/>
    </source>
</evidence>
<keyword evidence="3" id="KW-0460">Magnesium</keyword>
<organism evidence="6 7">
    <name type="scientific">Thorsellia anophelis DSM 18579</name>
    <dbReference type="NCBI Taxonomy" id="1123402"/>
    <lineage>
        <taxon>Bacteria</taxon>
        <taxon>Pseudomonadati</taxon>
        <taxon>Pseudomonadota</taxon>
        <taxon>Gammaproteobacteria</taxon>
        <taxon>Enterobacterales</taxon>
        <taxon>Thorselliaceae</taxon>
        <taxon>Thorsellia</taxon>
    </lineage>
</organism>
<name>A0A1I0D513_9GAMM</name>
<feature type="binding site" evidence="3">
    <location>
        <position position="44"/>
    </location>
    <ligand>
        <name>Mg(2+)</name>
        <dbReference type="ChEBI" id="CHEBI:18420"/>
    </ligand>
</feature>
<dbReference type="CDD" id="cd16012">
    <property type="entry name" value="ALP"/>
    <property type="match status" value="1"/>
</dbReference>
<feature type="binding site" evidence="3">
    <location>
        <position position="432"/>
    </location>
    <ligand>
        <name>Zn(2+)</name>
        <dbReference type="ChEBI" id="CHEBI:29105"/>
        <label>2</label>
    </ligand>
</feature>
<keyword evidence="3" id="KW-0479">Metal-binding</keyword>
<comment type="cofactor">
    <cofactor evidence="3">
        <name>Mg(2+)</name>
        <dbReference type="ChEBI" id="CHEBI:18420"/>
    </cofactor>
    <text evidence="3">Binds 1 Mg(2+) ion.</text>
</comment>
<feature type="binding site" evidence="3">
    <location>
        <position position="276"/>
    </location>
    <ligand>
        <name>Mg(2+)</name>
        <dbReference type="ChEBI" id="CHEBI:18420"/>
    </ligand>
</feature>
<proteinExistence type="inferred from homology"/>
<feature type="binding site" evidence="3">
    <location>
        <position position="150"/>
    </location>
    <ligand>
        <name>Mg(2+)</name>
        <dbReference type="ChEBI" id="CHEBI:18420"/>
    </ligand>
</feature>
<keyword evidence="7" id="KW-1185">Reference proteome</keyword>
<feature type="binding site" evidence="3">
    <location>
        <position position="44"/>
    </location>
    <ligand>
        <name>Zn(2+)</name>
        <dbReference type="ChEBI" id="CHEBI:29105"/>
        <label>2</label>
    </ligand>
</feature>
<dbReference type="InterPro" id="IPR001952">
    <property type="entry name" value="Alkaline_phosphatase"/>
</dbReference>
<protein>
    <submittedName>
        <fullName evidence="6">Alkaline phosphatase</fullName>
    </submittedName>
</protein>
<evidence type="ECO:0000256" key="5">
    <source>
        <dbReference type="SAM" id="SignalP"/>
    </source>
</evidence>
<feature type="binding site" evidence="3">
    <location>
        <position position="323"/>
    </location>
    <ligand>
        <name>Zn(2+)</name>
        <dbReference type="ChEBI" id="CHEBI:29105"/>
        <label>2</label>
    </ligand>
</feature>
<feature type="chain" id="PRO_5017441959" evidence="5">
    <location>
        <begin position="28"/>
        <end position="554"/>
    </location>
</feature>
<comment type="similarity">
    <text evidence="4">Belongs to the alkaline phosphatase family.</text>
</comment>
<dbReference type="STRING" id="1123402.SAMN02583745_01851"/>
<dbReference type="PRINTS" id="PR00113">
    <property type="entry name" value="ALKPHPHTASE"/>
</dbReference>
<feature type="active site" description="Phosphoserine intermediate" evidence="2">
    <location>
        <position position="84"/>
    </location>
</feature>
<evidence type="ECO:0000256" key="4">
    <source>
        <dbReference type="RuleBase" id="RU003946"/>
    </source>
</evidence>
<dbReference type="Pfam" id="PF00245">
    <property type="entry name" value="Alk_phosphatase"/>
    <property type="match status" value="1"/>
</dbReference>
<dbReference type="InterPro" id="IPR017850">
    <property type="entry name" value="Alkaline_phosphatase_core_sf"/>
</dbReference>
<feature type="binding site" evidence="3">
    <location>
        <position position="281"/>
    </location>
    <ligand>
        <name>Zn(2+)</name>
        <dbReference type="ChEBI" id="CHEBI:29105"/>
        <label>2</label>
    </ligand>
</feature>
<dbReference type="EMBL" id="FOHV01000014">
    <property type="protein sequence ID" value="SET27306.1"/>
    <property type="molecule type" value="Genomic_DNA"/>
</dbReference>
<gene>
    <name evidence="6" type="ORF">SAMN02583745_01851</name>
</gene>
<dbReference type="SUPFAM" id="SSF53649">
    <property type="entry name" value="Alkaline phosphatase-like"/>
    <property type="match status" value="1"/>
</dbReference>
<keyword evidence="3" id="KW-0862">Zinc</keyword>
<comment type="cofactor">
    <cofactor evidence="3">
        <name>Zn(2+)</name>
        <dbReference type="ChEBI" id="CHEBI:29105"/>
    </cofactor>
    <text evidence="3">Binds 2 Zn(2+) ions.</text>
</comment>
<dbReference type="PANTHER" id="PTHR11596:SF5">
    <property type="entry name" value="ALKALINE PHOSPHATASE"/>
    <property type="match status" value="1"/>
</dbReference>
<keyword evidence="5" id="KW-0732">Signal</keyword>
<dbReference type="AlphaFoldDB" id="A0A1I0D513"/>
<dbReference type="Gene3D" id="1.10.60.40">
    <property type="match status" value="1"/>
</dbReference>
<dbReference type="OrthoDB" id="9794455at2"/>
<feature type="binding site" evidence="3">
    <location>
        <position position="152"/>
    </location>
    <ligand>
        <name>Mg(2+)</name>
        <dbReference type="ChEBI" id="CHEBI:18420"/>
    </ligand>
</feature>
<dbReference type="GO" id="GO:0046872">
    <property type="term" value="F:metal ion binding"/>
    <property type="evidence" value="ECO:0007669"/>
    <property type="project" value="UniProtKB-KW"/>
</dbReference>
<dbReference type="Proteomes" id="UP000242642">
    <property type="component" value="Unassembled WGS sequence"/>
</dbReference>
<evidence type="ECO:0000313" key="6">
    <source>
        <dbReference type="EMBL" id="SET27306.1"/>
    </source>
</evidence>
<accession>A0A1I0D513</accession>
<feature type="binding site" evidence="3">
    <location>
        <position position="285"/>
    </location>
    <ligand>
        <name>Zn(2+)</name>
        <dbReference type="ChEBI" id="CHEBI:29105"/>
        <label>2</label>
    </ligand>
</feature>
<feature type="binding site" evidence="3">
    <location>
        <position position="324"/>
    </location>
    <ligand>
        <name>Zn(2+)</name>
        <dbReference type="ChEBI" id="CHEBI:29105"/>
        <label>2</label>
    </ligand>
</feature>
<keyword evidence="1" id="KW-0597">Phosphoprotein</keyword>
<reference evidence="7" key="1">
    <citation type="submission" date="2016-10" db="EMBL/GenBank/DDBJ databases">
        <authorList>
            <person name="Varghese N."/>
            <person name="Submissions S."/>
        </authorList>
    </citation>
    <scope>NUCLEOTIDE SEQUENCE [LARGE SCALE GENOMIC DNA]</scope>
    <source>
        <strain evidence="7">DSM 18579</strain>
    </source>
</reference>
<dbReference type="PANTHER" id="PTHR11596">
    <property type="entry name" value="ALKALINE PHOSPHATASE"/>
    <property type="match status" value="1"/>
</dbReference>
<dbReference type="SMART" id="SM00098">
    <property type="entry name" value="alkPPc"/>
    <property type="match status" value="1"/>
</dbReference>
<feature type="signal peptide" evidence="5">
    <location>
        <begin position="1"/>
        <end position="27"/>
    </location>
</feature>
<dbReference type="GO" id="GO:0004035">
    <property type="term" value="F:alkaline phosphatase activity"/>
    <property type="evidence" value="ECO:0007669"/>
    <property type="project" value="TreeGrafter"/>
</dbReference>
<sequence>MNRFKLTAIISYFLSVPLMFFHAPITADTEKISNVKNVIFLIPDGMSGTSATLARLYKGEHLVMDGLASGLMSTWSADGTVADSAPAGTAMATSWKAQSGNVGITGEVYDFPNAKTPPETERLRPVASLLEAAKLSGKSVGIVSTSEFMHATPAAFTAHDISRKNYDNLTEQILHNGLTVILGGGLKYLQVDERKDNEDMQLIAQQEGFSRVNNTSELMAFDGQKLLGVFAKNPSATSISYDIDRDKDLEPSLSQMTKKAIEILNKNDDGFFLMVEGSKVDWAAHANDPIAIVSEVLSFDSAVHEAYEFAKKDQNTLVIIVPDHGNSGISIGDRSTSTSYNKTHWSNFVDPLKNAKMTGEAFEDILPNNFRDQSIEAFTPIISQLVEQNFGITDLTNEEIKSIHEAKVGYMGYAIGPIMANRAKIGFTTNGHTGQDVILYSYDPRGKLIGGLLENTELSEFIAKSIGVDLDRTTNELFINVENEFKNDSKVIIKQNDDDPENPVLILTKNDDVLIIPRNKNYVTFNDDKIFSKGVNIFNGTNWFVSESIISLMK</sequence>